<evidence type="ECO:0000256" key="5">
    <source>
        <dbReference type="ARBA" id="ARBA00023237"/>
    </source>
</evidence>
<dbReference type="GO" id="GO:0009279">
    <property type="term" value="C:cell outer membrane"/>
    <property type="evidence" value="ECO:0007669"/>
    <property type="project" value="UniProtKB-SubCell"/>
</dbReference>
<dbReference type="Gene3D" id="1.25.40.390">
    <property type="match status" value="1"/>
</dbReference>
<dbReference type="AlphaFoldDB" id="A0A1G9S8Y4"/>
<dbReference type="Proteomes" id="UP000199440">
    <property type="component" value="Unassembled WGS sequence"/>
</dbReference>
<dbReference type="EMBL" id="FNGV01000007">
    <property type="protein sequence ID" value="SDM31255.1"/>
    <property type="molecule type" value="Genomic_DNA"/>
</dbReference>
<name>A0A1G9S8Y4_9FLAO</name>
<comment type="similarity">
    <text evidence="2">Belongs to the SusD family.</text>
</comment>
<dbReference type="PROSITE" id="PS51257">
    <property type="entry name" value="PROKAR_LIPOPROTEIN"/>
    <property type="match status" value="1"/>
</dbReference>
<keyword evidence="5" id="KW-0998">Cell outer membrane</keyword>
<dbReference type="RefSeq" id="WP_176801399.1">
    <property type="nucleotide sequence ID" value="NZ_FNGV01000007.1"/>
</dbReference>
<protein>
    <submittedName>
        <fullName evidence="8">Starch-binding associating with outer membrane</fullName>
    </submittedName>
</protein>
<evidence type="ECO:0000256" key="4">
    <source>
        <dbReference type="ARBA" id="ARBA00023136"/>
    </source>
</evidence>
<evidence type="ECO:0000259" key="6">
    <source>
        <dbReference type="Pfam" id="PF07980"/>
    </source>
</evidence>
<evidence type="ECO:0000256" key="1">
    <source>
        <dbReference type="ARBA" id="ARBA00004442"/>
    </source>
</evidence>
<dbReference type="InterPro" id="IPR012944">
    <property type="entry name" value="SusD_RagB_dom"/>
</dbReference>
<keyword evidence="9" id="KW-1185">Reference proteome</keyword>
<feature type="domain" description="RagB/SusD" evidence="6">
    <location>
        <begin position="405"/>
        <end position="575"/>
    </location>
</feature>
<keyword evidence="3" id="KW-0732">Signal</keyword>
<evidence type="ECO:0000313" key="8">
    <source>
        <dbReference type="EMBL" id="SDM31255.1"/>
    </source>
</evidence>
<feature type="domain" description="SusD-like N-terminal" evidence="7">
    <location>
        <begin position="26"/>
        <end position="217"/>
    </location>
</feature>
<evidence type="ECO:0000313" key="9">
    <source>
        <dbReference type="Proteomes" id="UP000199440"/>
    </source>
</evidence>
<dbReference type="STRING" id="192904.SAMN04488514_107138"/>
<dbReference type="Pfam" id="PF14322">
    <property type="entry name" value="SusD-like_3"/>
    <property type="match status" value="1"/>
</dbReference>
<evidence type="ECO:0000259" key="7">
    <source>
        <dbReference type="Pfam" id="PF14322"/>
    </source>
</evidence>
<proteinExistence type="inferred from homology"/>
<dbReference type="SUPFAM" id="SSF48452">
    <property type="entry name" value="TPR-like"/>
    <property type="match status" value="1"/>
</dbReference>
<gene>
    <name evidence="8" type="ORF">SAMN04488514_107138</name>
</gene>
<sequence>MNKIQKQLAILGLVMFVMITSCSKDWLEPKPLSFFSPENVYVDKEGFESMLYTLRKALKSENTGYLNSIAAEYSASDLASPWSQLDFHKLTPNQSQYYPFLDFFTETFGHIKNANVAISRIDDIEWDSQDDRNAILAEALWHKSYWYYRLVNTYGDVPYVNEEITGEKLDFQTTSRWTILTQMEEDLEFAAQWLPDVAGPGDISKGAANYLLTKVYLANSKFDQAITSIDKVIEGPYSLMEDRFGVDVADTNRNLIWDLHRPKNFNSSENRETILAVVDRYEAPSDARSDGLYTMRNYNAQWFQPAVLDSQGAPGMTIDGSGQVMYDSLGRGNCNVRLTHHYQYKLWNYGGQTWENTQDLRRADINWVDKHELLYNNPSSVDFGTPVKEEYFAQAIDTFKYIYAMPHYIMYVPQDDPTARPMGGNGDWYLFRLAGAYLLRAEAYYWKDQLASAADDINMVRRRANAIPISAGDVTLDFIFDERARELFAEAPRHSELVRVSYILAQQNRDGYSLSGFGDKNFYYDRVMKYNKTYEKQVTLLGNTAGMEPYHVLWPIPSKIITANTLGVINQNYGYDGYERNVPPLEVIE</sequence>
<dbReference type="InterPro" id="IPR011990">
    <property type="entry name" value="TPR-like_helical_dom_sf"/>
</dbReference>
<dbReference type="Pfam" id="PF07980">
    <property type="entry name" value="SusD_RagB"/>
    <property type="match status" value="1"/>
</dbReference>
<organism evidence="8 9">
    <name type="scientific">Kriegella aquimaris</name>
    <dbReference type="NCBI Taxonomy" id="192904"/>
    <lineage>
        <taxon>Bacteria</taxon>
        <taxon>Pseudomonadati</taxon>
        <taxon>Bacteroidota</taxon>
        <taxon>Flavobacteriia</taxon>
        <taxon>Flavobacteriales</taxon>
        <taxon>Flavobacteriaceae</taxon>
        <taxon>Kriegella</taxon>
    </lineage>
</organism>
<comment type="subcellular location">
    <subcellularLocation>
        <location evidence="1">Cell outer membrane</location>
    </subcellularLocation>
</comment>
<reference evidence="8 9" key="1">
    <citation type="submission" date="2016-10" db="EMBL/GenBank/DDBJ databases">
        <authorList>
            <person name="de Groot N.N."/>
        </authorList>
    </citation>
    <scope>NUCLEOTIDE SEQUENCE [LARGE SCALE GENOMIC DNA]</scope>
    <source>
        <strain evidence="8 9">DSM 19886</strain>
    </source>
</reference>
<accession>A0A1G9S8Y4</accession>
<evidence type="ECO:0000256" key="3">
    <source>
        <dbReference type="ARBA" id="ARBA00022729"/>
    </source>
</evidence>
<evidence type="ECO:0000256" key="2">
    <source>
        <dbReference type="ARBA" id="ARBA00006275"/>
    </source>
</evidence>
<keyword evidence="4" id="KW-0472">Membrane</keyword>
<dbReference type="InterPro" id="IPR033985">
    <property type="entry name" value="SusD-like_N"/>
</dbReference>